<organism evidence="3 4">
    <name type="scientific">Kwoniella dendrophila CBS 6074</name>
    <dbReference type="NCBI Taxonomy" id="1295534"/>
    <lineage>
        <taxon>Eukaryota</taxon>
        <taxon>Fungi</taxon>
        <taxon>Dikarya</taxon>
        <taxon>Basidiomycota</taxon>
        <taxon>Agaricomycotina</taxon>
        <taxon>Tremellomycetes</taxon>
        <taxon>Tremellales</taxon>
        <taxon>Cryptococcaceae</taxon>
        <taxon>Kwoniella</taxon>
    </lineage>
</organism>
<keyword evidence="2" id="KW-0732">Signal</keyword>
<evidence type="ECO:0000256" key="2">
    <source>
        <dbReference type="SAM" id="SignalP"/>
    </source>
</evidence>
<feature type="chain" id="PRO_5043926461" evidence="2">
    <location>
        <begin position="22"/>
        <end position="300"/>
    </location>
</feature>
<sequence>MVAIKLFFSLVAVTSLLSVDAKSYKARISKREVANHNSGIFGANGSVKPVDTSSSTTSEKRHIIDVPVQKREPTVKETNGDRLKRGLAPLPPKRRYQSGVLSDIASRQDPTCVGNTNGLLEIFTTGGTQLGYLSAIYDGQNSYTYTTNIANALTVFAPGLNVTGPGNQAQITAINGPDPNFPAIGAVEGSGGANFNSGQVGYAYLSGSGQTPQGSPPSTSAGNSIQALEYSGGSESTIWSLDCAGNVAAQWTNADGSQPATSIFYDGAVDFLGLVGDFATFQSTYPGENAQIVTVKFVPN</sequence>
<gene>
    <name evidence="3" type="ORF">L201_005449</name>
</gene>
<protein>
    <submittedName>
        <fullName evidence="3">Uncharacterized protein</fullName>
    </submittedName>
</protein>
<evidence type="ECO:0000313" key="4">
    <source>
        <dbReference type="Proteomes" id="UP001355207"/>
    </source>
</evidence>
<dbReference type="Proteomes" id="UP001355207">
    <property type="component" value="Chromosome 7"/>
</dbReference>
<evidence type="ECO:0000256" key="1">
    <source>
        <dbReference type="SAM" id="MobiDB-lite"/>
    </source>
</evidence>
<name>A0AAX4K0B6_9TREE</name>
<dbReference type="AlphaFoldDB" id="A0AAX4K0B6"/>
<feature type="compositionally biased region" description="Polar residues" evidence="1">
    <location>
        <begin position="207"/>
        <end position="225"/>
    </location>
</feature>
<proteinExistence type="predicted"/>
<feature type="region of interest" description="Disordered" evidence="1">
    <location>
        <begin position="206"/>
        <end position="225"/>
    </location>
</feature>
<feature type="signal peptide" evidence="2">
    <location>
        <begin position="1"/>
        <end position="21"/>
    </location>
</feature>
<evidence type="ECO:0000313" key="3">
    <source>
        <dbReference type="EMBL" id="WWC90513.1"/>
    </source>
</evidence>
<dbReference type="RefSeq" id="XP_066077276.1">
    <property type="nucleotide sequence ID" value="XM_066221179.1"/>
</dbReference>
<accession>A0AAX4K0B6</accession>
<keyword evidence="4" id="KW-1185">Reference proteome</keyword>
<reference evidence="3 4" key="1">
    <citation type="submission" date="2024-01" db="EMBL/GenBank/DDBJ databases">
        <title>Comparative genomics of Cryptococcus and Kwoniella reveals pathogenesis evolution and contrasting modes of karyotype evolution via chromosome fusion or intercentromeric recombination.</title>
        <authorList>
            <person name="Coelho M.A."/>
            <person name="David-Palma M."/>
            <person name="Shea T."/>
            <person name="Bowers K."/>
            <person name="McGinley-Smith S."/>
            <person name="Mohammad A.W."/>
            <person name="Gnirke A."/>
            <person name="Yurkov A.M."/>
            <person name="Nowrousian M."/>
            <person name="Sun S."/>
            <person name="Cuomo C.A."/>
            <person name="Heitman J."/>
        </authorList>
    </citation>
    <scope>NUCLEOTIDE SEQUENCE [LARGE SCALE GENOMIC DNA]</scope>
    <source>
        <strain evidence="3 4">CBS 6074</strain>
    </source>
</reference>
<dbReference type="EMBL" id="CP144104">
    <property type="protein sequence ID" value="WWC90513.1"/>
    <property type="molecule type" value="Genomic_DNA"/>
</dbReference>
<dbReference type="GeneID" id="91096119"/>